<reference evidence="3" key="2">
    <citation type="submission" date="2012-11" db="EMBL/GenBank/DDBJ databases">
        <authorList>
            <person name="Kuo A."/>
            <person name="Curtis B.A."/>
            <person name="Tanifuji G."/>
            <person name="Burki F."/>
            <person name="Gruber A."/>
            <person name="Irimia M."/>
            <person name="Maruyama S."/>
            <person name="Arias M.C."/>
            <person name="Ball S.G."/>
            <person name="Gile G.H."/>
            <person name="Hirakawa Y."/>
            <person name="Hopkins J.F."/>
            <person name="Rensing S.A."/>
            <person name="Schmutz J."/>
            <person name="Symeonidi A."/>
            <person name="Elias M."/>
            <person name="Eveleigh R.J."/>
            <person name="Herman E.K."/>
            <person name="Klute M.J."/>
            <person name="Nakayama T."/>
            <person name="Obornik M."/>
            <person name="Reyes-Prieto A."/>
            <person name="Armbrust E.V."/>
            <person name="Aves S.J."/>
            <person name="Beiko R.G."/>
            <person name="Coutinho P."/>
            <person name="Dacks J.B."/>
            <person name="Durnford D.G."/>
            <person name="Fast N.M."/>
            <person name="Green B.R."/>
            <person name="Grisdale C."/>
            <person name="Hempe F."/>
            <person name="Henrissat B."/>
            <person name="Hoppner M.P."/>
            <person name="Ishida K.-I."/>
            <person name="Kim E."/>
            <person name="Koreny L."/>
            <person name="Kroth P.G."/>
            <person name="Liu Y."/>
            <person name="Malik S.-B."/>
            <person name="Maier U.G."/>
            <person name="McRose D."/>
            <person name="Mock T."/>
            <person name="Neilson J.A."/>
            <person name="Onodera N.T."/>
            <person name="Poole A.M."/>
            <person name="Pritham E.J."/>
            <person name="Richards T.A."/>
            <person name="Rocap G."/>
            <person name="Roy S.W."/>
            <person name="Sarai C."/>
            <person name="Schaack S."/>
            <person name="Shirato S."/>
            <person name="Slamovits C.H."/>
            <person name="Spencer D.F."/>
            <person name="Suzuki S."/>
            <person name="Worden A.Z."/>
            <person name="Zauner S."/>
            <person name="Barry K."/>
            <person name="Bell C."/>
            <person name="Bharti A.K."/>
            <person name="Crow J.A."/>
            <person name="Grimwood J."/>
            <person name="Kramer R."/>
            <person name="Lindquist E."/>
            <person name="Lucas S."/>
            <person name="Salamov A."/>
            <person name="McFadden G.I."/>
            <person name="Lane C.E."/>
            <person name="Keeling P.J."/>
            <person name="Gray M.W."/>
            <person name="Grigoriev I.V."/>
            <person name="Archibald J.M."/>
        </authorList>
    </citation>
    <scope>NUCLEOTIDE SEQUENCE</scope>
    <source>
        <strain evidence="3">CCMP2712</strain>
    </source>
</reference>
<dbReference type="EnsemblProtists" id="EKX38441">
    <property type="protein sequence ID" value="EKX38441"/>
    <property type="gene ID" value="GUITHDRAFT_154707"/>
</dbReference>
<protein>
    <submittedName>
        <fullName evidence="1 2">Uncharacterized protein</fullName>
    </submittedName>
</protein>
<evidence type="ECO:0000313" key="1">
    <source>
        <dbReference type="EMBL" id="EKX38441.1"/>
    </source>
</evidence>
<accession>L1IQ81</accession>
<name>L1IQ81_GUITC</name>
<proteinExistence type="predicted"/>
<dbReference type="PaxDb" id="55529-EKX38441"/>
<dbReference type="KEGG" id="gtt:GUITHDRAFT_154707"/>
<evidence type="ECO:0000313" key="2">
    <source>
        <dbReference type="EnsemblProtists" id="EKX38441"/>
    </source>
</evidence>
<keyword evidence="3" id="KW-1185">Reference proteome</keyword>
<dbReference type="EMBL" id="JH993048">
    <property type="protein sequence ID" value="EKX38441.1"/>
    <property type="molecule type" value="Genomic_DNA"/>
</dbReference>
<evidence type="ECO:0000313" key="3">
    <source>
        <dbReference type="Proteomes" id="UP000011087"/>
    </source>
</evidence>
<sequence length="123" mass="14032">MSASDVKARREMQRKCKADERALTKQLVYKLDALLPYGQGSLPADPQLSKRKGALPSRRNQLQLLRDAILHVQSAAKRPTGEELMEGLLSTWEDRMVVVELSTWRIQGMSEKLKEDFKESMFA</sequence>
<feature type="non-terminal residue" evidence="1">
    <location>
        <position position="123"/>
    </location>
</feature>
<organism evidence="1">
    <name type="scientific">Guillardia theta (strain CCMP2712)</name>
    <name type="common">Cryptophyte</name>
    <dbReference type="NCBI Taxonomy" id="905079"/>
    <lineage>
        <taxon>Eukaryota</taxon>
        <taxon>Cryptophyceae</taxon>
        <taxon>Pyrenomonadales</taxon>
        <taxon>Geminigeraceae</taxon>
        <taxon>Guillardia</taxon>
    </lineage>
</organism>
<reference evidence="2" key="3">
    <citation type="submission" date="2016-03" db="UniProtKB">
        <authorList>
            <consortium name="EnsemblProtists"/>
        </authorList>
    </citation>
    <scope>IDENTIFICATION</scope>
</reference>
<reference evidence="1 3" key="1">
    <citation type="journal article" date="2012" name="Nature">
        <title>Algal genomes reveal evolutionary mosaicism and the fate of nucleomorphs.</title>
        <authorList>
            <consortium name="DOE Joint Genome Institute"/>
            <person name="Curtis B.A."/>
            <person name="Tanifuji G."/>
            <person name="Burki F."/>
            <person name="Gruber A."/>
            <person name="Irimia M."/>
            <person name="Maruyama S."/>
            <person name="Arias M.C."/>
            <person name="Ball S.G."/>
            <person name="Gile G.H."/>
            <person name="Hirakawa Y."/>
            <person name="Hopkins J.F."/>
            <person name="Kuo A."/>
            <person name="Rensing S.A."/>
            <person name="Schmutz J."/>
            <person name="Symeonidi A."/>
            <person name="Elias M."/>
            <person name="Eveleigh R.J."/>
            <person name="Herman E.K."/>
            <person name="Klute M.J."/>
            <person name="Nakayama T."/>
            <person name="Obornik M."/>
            <person name="Reyes-Prieto A."/>
            <person name="Armbrust E.V."/>
            <person name="Aves S.J."/>
            <person name="Beiko R.G."/>
            <person name="Coutinho P."/>
            <person name="Dacks J.B."/>
            <person name="Durnford D.G."/>
            <person name="Fast N.M."/>
            <person name="Green B.R."/>
            <person name="Grisdale C.J."/>
            <person name="Hempel F."/>
            <person name="Henrissat B."/>
            <person name="Hoppner M.P."/>
            <person name="Ishida K."/>
            <person name="Kim E."/>
            <person name="Koreny L."/>
            <person name="Kroth P.G."/>
            <person name="Liu Y."/>
            <person name="Malik S.B."/>
            <person name="Maier U.G."/>
            <person name="McRose D."/>
            <person name="Mock T."/>
            <person name="Neilson J.A."/>
            <person name="Onodera N.T."/>
            <person name="Poole A.M."/>
            <person name="Pritham E.J."/>
            <person name="Richards T.A."/>
            <person name="Rocap G."/>
            <person name="Roy S.W."/>
            <person name="Sarai C."/>
            <person name="Schaack S."/>
            <person name="Shirato S."/>
            <person name="Slamovits C.H."/>
            <person name="Spencer D.F."/>
            <person name="Suzuki S."/>
            <person name="Worden A.Z."/>
            <person name="Zauner S."/>
            <person name="Barry K."/>
            <person name="Bell C."/>
            <person name="Bharti A.K."/>
            <person name="Crow J.A."/>
            <person name="Grimwood J."/>
            <person name="Kramer R."/>
            <person name="Lindquist E."/>
            <person name="Lucas S."/>
            <person name="Salamov A."/>
            <person name="McFadden G.I."/>
            <person name="Lane C.E."/>
            <person name="Keeling P.J."/>
            <person name="Gray M.W."/>
            <person name="Grigoriev I.V."/>
            <person name="Archibald J.M."/>
        </authorList>
    </citation>
    <scope>NUCLEOTIDE SEQUENCE</scope>
    <source>
        <strain evidence="1 3">CCMP2712</strain>
    </source>
</reference>
<dbReference type="RefSeq" id="XP_005825421.1">
    <property type="nucleotide sequence ID" value="XM_005825364.1"/>
</dbReference>
<dbReference type="Proteomes" id="UP000011087">
    <property type="component" value="Unassembled WGS sequence"/>
</dbReference>
<dbReference type="AlphaFoldDB" id="L1IQ81"/>
<gene>
    <name evidence="1" type="ORF">GUITHDRAFT_154707</name>
</gene>
<dbReference type="HOGENOM" id="CLU_2021342_0_0_1"/>
<dbReference type="GeneID" id="17295205"/>